<dbReference type="Proteomes" id="UP001054902">
    <property type="component" value="Unassembled WGS sequence"/>
</dbReference>
<gene>
    <name evidence="2" type="ORF">CTEN210_07536</name>
</gene>
<protein>
    <recommendedName>
        <fullName evidence="4">Component of oligomeric Golgi complex 4</fullName>
    </recommendedName>
</protein>
<sequence>MEAILEDFHIQLEECRNKVASYQSIKPAEIQSFQVTDCHASLDTIFRIIQSMQDAIPMTMETNDVYVAMAKNCTLKAKHFCAEVVDTFLNSESQTVIDDGLECQQAIAQMVEIYIRLCYECDEGAPVKLNIDEKYANYQRALLRQRSKPSIAALANIRKIASSQSIPVMEYIETNLAHDEDHNDENDVEQRPHANAIAMIFGEASSLIHPLLMWNGGICGTIEHLSEQSAAKDSENTARINDYEINVQKELKKMCEATIETLHRESSKLGCSVGRWFLDDNYAFTCHIDSHLDEMAFICQVLHRYSLFADDNQSNNEDSIEQHMAEHIVLYSTTESKLFVSNIDRVIDLAQPVQILMGVERYVPSVVEDAYYISQRCLERCSSTLSSKTIVLTANAVTDTWSLTGKIHDALMNQKGCCIHRDLPEKEESNEIQIEKAPSSGLNSFLKMLDKEIDHEPEPKRTTPKAPKSGSLDEHEVQIQTQLTLLNGIHAASSACTSLADLFDTLLPEEENPQTNGQSSMINVAKEQLQSYANLYNELLESQIQCFLEEWIGKVLSTENPPPLIASLPHSPSIHRLFYHVSQQNYDLNASTIAKAESAENLNNLLAPFEQSRLMKEINNGKCDDYVTI</sequence>
<evidence type="ECO:0000313" key="3">
    <source>
        <dbReference type="Proteomes" id="UP001054902"/>
    </source>
</evidence>
<evidence type="ECO:0000313" key="2">
    <source>
        <dbReference type="EMBL" id="GFH51060.1"/>
    </source>
</evidence>
<reference evidence="2 3" key="1">
    <citation type="journal article" date="2021" name="Sci. Rep.">
        <title>The genome of the diatom Chaetoceros tenuissimus carries an ancient integrated fragment of an extant virus.</title>
        <authorList>
            <person name="Hongo Y."/>
            <person name="Kimura K."/>
            <person name="Takaki Y."/>
            <person name="Yoshida Y."/>
            <person name="Baba S."/>
            <person name="Kobayashi G."/>
            <person name="Nagasaki K."/>
            <person name="Hano T."/>
            <person name="Tomaru Y."/>
        </authorList>
    </citation>
    <scope>NUCLEOTIDE SEQUENCE [LARGE SCALE GENOMIC DNA]</scope>
    <source>
        <strain evidence="2 3">NIES-3715</strain>
    </source>
</reference>
<dbReference type="PANTHER" id="PTHR24016:SF0">
    <property type="entry name" value="CONSERVED OLIGOMERIC GOLGI COMPLEX SUBUNIT 4"/>
    <property type="match status" value="1"/>
</dbReference>
<dbReference type="PANTHER" id="PTHR24016">
    <property type="entry name" value="CONSERVED OLIGOMERIC GOLGI COMPLEX SUBUNIT 4"/>
    <property type="match status" value="1"/>
</dbReference>
<organism evidence="2 3">
    <name type="scientific">Chaetoceros tenuissimus</name>
    <dbReference type="NCBI Taxonomy" id="426638"/>
    <lineage>
        <taxon>Eukaryota</taxon>
        <taxon>Sar</taxon>
        <taxon>Stramenopiles</taxon>
        <taxon>Ochrophyta</taxon>
        <taxon>Bacillariophyta</taxon>
        <taxon>Coscinodiscophyceae</taxon>
        <taxon>Chaetocerotophycidae</taxon>
        <taxon>Chaetocerotales</taxon>
        <taxon>Chaetocerotaceae</taxon>
        <taxon>Chaetoceros</taxon>
    </lineage>
</organism>
<feature type="region of interest" description="Disordered" evidence="1">
    <location>
        <begin position="455"/>
        <end position="474"/>
    </location>
</feature>
<keyword evidence="3" id="KW-1185">Reference proteome</keyword>
<evidence type="ECO:0000256" key="1">
    <source>
        <dbReference type="SAM" id="MobiDB-lite"/>
    </source>
</evidence>
<name>A0AAD3CUC6_9STRA</name>
<dbReference type="InterPro" id="IPR048682">
    <property type="entry name" value="COG4"/>
</dbReference>
<dbReference type="EMBL" id="BLLK01000045">
    <property type="protein sequence ID" value="GFH51060.1"/>
    <property type="molecule type" value="Genomic_DNA"/>
</dbReference>
<accession>A0AAD3CUC6</accession>
<proteinExistence type="predicted"/>
<evidence type="ECO:0008006" key="4">
    <source>
        <dbReference type="Google" id="ProtNLM"/>
    </source>
</evidence>
<comment type="caution">
    <text evidence="2">The sequence shown here is derived from an EMBL/GenBank/DDBJ whole genome shotgun (WGS) entry which is preliminary data.</text>
</comment>
<dbReference type="AlphaFoldDB" id="A0AAD3CUC6"/>